<dbReference type="RefSeq" id="WP_194117515.1">
    <property type="nucleotide sequence ID" value="NZ_JADFUA010000017.1"/>
</dbReference>
<name>A0A8J7KC59_9NEIS</name>
<organism evidence="1 2">
    <name type="scientific">Chitinilyticum piscinae</name>
    <dbReference type="NCBI Taxonomy" id="2866724"/>
    <lineage>
        <taxon>Bacteria</taxon>
        <taxon>Pseudomonadati</taxon>
        <taxon>Pseudomonadota</taxon>
        <taxon>Betaproteobacteria</taxon>
        <taxon>Neisseriales</taxon>
        <taxon>Chitinibacteraceae</taxon>
        <taxon>Chitinilyticum</taxon>
    </lineage>
</organism>
<proteinExistence type="predicted"/>
<comment type="caution">
    <text evidence="1">The sequence shown here is derived from an EMBL/GenBank/DDBJ whole genome shotgun (WGS) entry which is preliminary data.</text>
</comment>
<dbReference type="AlphaFoldDB" id="A0A8J7KC59"/>
<dbReference type="PRINTS" id="PR01490">
    <property type="entry name" value="RTXTOXIND"/>
</dbReference>
<sequence length="46" mass="5241">MNIDGKKVNLVPGMAVSVEIKTGQWRLIEYFLSPLIQHGSESIRER</sequence>
<dbReference type="EMBL" id="JADFUA010000017">
    <property type="protein sequence ID" value="MBE9610999.1"/>
    <property type="molecule type" value="Genomic_DNA"/>
</dbReference>
<evidence type="ECO:0000313" key="2">
    <source>
        <dbReference type="Proteomes" id="UP000604481"/>
    </source>
</evidence>
<reference evidence="1 2" key="1">
    <citation type="submission" date="2020-10" db="EMBL/GenBank/DDBJ databases">
        <title>The genome sequence of Chitinilyticum litopenaei 4Y14.</title>
        <authorList>
            <person name="Liu Y."/>
        </authorList>
    </citation>
    <scope>NUCLEOTIDE SEQUENCE [LARGE SCALE GENOMIC DNA]</scope>
    <source>
        <strain evidence="1 2">4Y14</strain>
    </source>
</reference>
<accession>A0A8J7KC59</accession>
<gene>
    <name evidence="1" type="ORF">INR99_16890</name>
</gene>
<dbReference type="Proteomes" id="UP000604481">
    <property type="component" value="Unassembled WGS sequence"/>
</dbReference>
<protein>
    <submittedName>
        <fullName evidence="1">Uncharacterized protein</fullName>
    </submittedName>
</protein>
<keyword evidence="2" id="KW-1185">Reference proteome</keyword>
<evidence type="ECO:0000313" key="1">
    <source>
        <dbReference type="EMBL" id="MBE9610999.1"/>
    </source>
</evidence>